<dbReference type="InterPro" id="IPR013382">
    <property type="entry name" value="CRISPR-assoc_prot_Cse2"/>
</dbReference>
<dbReference type="EMBL" id="AP006618">
    <property type="protein sequence ID" value="BAD59277.1"/>
    <property type="molecule type" value="Genomic_DNA"/>
</dbReference>
<proteinExistence type="predicted"/>
<dbReference type="GeneID" id="61135044"/>
<dbReference type="Gene3D" id="1.10.520.40">
    <property type="entry name" value="CRISPR-associated protein Cse2"/>
    <property type="match status" value="1"/>
</dbReference>
<evidence type="ECO:0000313" key="2">
    <source>
        <dbReference type="EMBL" id="BAD59277.1"/>
    </source>
</evidence>
<dbReference type="RefSeq" id="WP_011210961.1">
    <property type="nucleotide sequence ID" value="NC_006361.1"/>
</dbReference>
<dbReference type="CDD" id="cd09670">
    <property type="entry name" value="Cse2_I-E"/>
    <property type="match status" value="1"/>
</dbReference>
<dbReference type="Proteomes" id="UP000006820">
    <property type="component" value="Chromosome"/>
</dbReference>
<dbReference type="STRING" id="247156.NFA_44260"/>
<dbReference type="OrthoDB" id="4808431at2"/>
<dbReference type="InterPro" id="IPR038287">
    <property type="entry name" value="Cse2_sf"/>
</dbReference>
<gene>
    <name evidence="2" type="ordered locus">NFA_44260</name>
</gene>
<dbReference type="NCBIfam" id="TIGR02548">
    <property type="entry name" value="casB_cse2"/>
    <property type="match status" value="1"/>
</dbReference>
<feature type="region of interest" description="Disordered" evidence="1">
    <location>
        <begin position="195"/>
        <end position="216"/>
    </location>
</feature>
<dbReference type="Pfam" id="PF09485">
    <property type="entry name" value="CRISPR_Cse2"/>
    <property type="match status" value="1"/>
</dbReference>
<sequence>MGNVSLSFGEREKALAEYVGKQVTTLQEAYRRKDGNGLAAMAKLRRGVGRAAGADPALWEFTLAEFPEAITDQLSWDERDGVATVWERAAYDAITLHAVHQQSRTGRMHQKGRSVGAAAALLGRQADAENAVRARFHALGTALDHDARLVHLRGLISQLRNHEISLDYARLAVDLRRLDDGTYADRVLLAWGRDYHRSPKAGPTSDDDTPATGDQQ</sequence>
<name>Q5YRB4_NOCFA</name>
<evidence type="ECO:0008006" key="4">
    <source>
        <dbReference type="Google" id="ProtNLM"/>
    </source>
</evidence>
<protein>
    <recommendedName>
        <fullName evidence="4">Type I-E CRISPR-associated protein Cse2/CasB</fullName>
    </recommendedName>
</protein>
<evidence type="ECO:0000256" key="1">
    <source>
        <dbReference type="SAM" id="MobiDB-lite"/>
    </source>
</evidence>
<dbReference type="HOGENOM" id="CLU_081588_0_0_11"/>
<reference evidence="2 3" key="1">
    <citation type="journal article" date="2004" name="Proc. Natl. Acad. Sci. U.S.A.">
        <title>The complete genomic sequence of Nocardia farcinica IFM 10152.</title>
        <authorList>
            <person name="Ishikawa J."/>
            <person name="Yamashita A."/>
            <person name="Mikami Y."/>
            <person name="Hoshino Y."/>
            <person name="Kurita H."/>
            <person name="Hotta K."/>
            <person name="Shiba T."/>
            <person name="Hattori M."/>
        </authorList>
    </citation>
    <scope>NUCLEOTIDE SEQUENCE [LARGE SCALE GENOMIC DNA]</scope>
    <source>
        <strain evidence="2 3">IFM 10152</strain>
    </source>
</reference>
<evidence type="ECO:0000313" key="3">
    <source>
        <dbReference type="Proteomes" id="UP000006820"/>
    </source>
</evidence>
<organism evidence="2 3">
    <name type="scientific">Nocardia farcinica (strain IFM 10152)</name>
    <dbReference type="NCBI Taxonomy" id="247156"/>
    <lineage>
        <taxon>Bacteria</taxon>
        <taxon>Bacillati</taxon>
        <taxon>Actinomycetota</taxon>
        <taxon>Actinomycetes</taxon>
        <taxon>Mycobacteriales</taxon>
        <taxon>Nocardiaceae</taxon>
        <taxon>Nocardia</taxon>
    </lineage>
</organism>
<accession>Q5YRB4</accession>
<dbReference type="AlphaFoldDB" id="Q5YRB4"/>
<keyword evidence="3" id="KW-1185">Reference proteome</keyword>
<dbReference type="KEGG" id="nfa:NFA_44260"/>
<dbReference type="eggNOG" id="ENOG5033037">
    <property type="taxonomic scope" value="Bacteria"/>
</dbReference>